<feature type="region of interest" description="Disordered" evidence="1">
    <location>
        <begin position="130"/>
        <end position="159"/>
    </location>
</feature>
<gene>
    <name evidence="2" type="ORF">MHY01S_32880</name>
</gene>
<dbReference type="EMBL" id="BJXL01000177">
    <property type="protein sequence ID" value="GEM85122.1"/>
    <property type="molecule type" value="Genomic_DNA"/>
</dbReference>
<sequence length="159" mass="17391">MWYDVLMGSEGYRGVFSTATHNITRAANLARSIRTPWAVRNLFRARDRGRLQLLLLHGLVAAALLRCGATGPLDELINSPDPYVEELAWLGINLDYALGTYLDRAEYLISEAYDAQTLELEARALALGATHPPREDSSSVSSANPLELIPSIQPNAPSA</sequence>
<protein>
    <submittedName>
        <fullName evidence="2">Uncharacterized protein</fullName>
    </submittedName>
</protein>
<evidence type="ECO:0000313" key="3">
    <source>
        <dbReference type="Proteomes" id="UP000321197"/>
    </source>
</evidence>
<proteinExistence type="predicted"/>
<reference evidence="2 3" key="1">
    <citation type="submission" date="2019-07" db="EMBL/GenBank/DDBJ databases">
        <title>Whole genome shotgun sequence of Meiothermus hypogaeus NBRC 106114.</title>
        <authorList>
            <person name="Hosoyama A."/>
            <person name="Uohara A."/>
            <person name="Ohji S."/>
            <person name="Ichikawa N."/>
        </authorList>
    </citation>
    <scope>NUCLEOTIDE SEQUENCE [LARGE SCALE GENOMIC DNA]</scope>
    <source>
        <strain evidence="2 3">NBRC 106114</strain>
    </source>
</reference>
<organism evidence="2 3">
    <name type="scientific">Meiothermus hypogaeus NBRC 106114</name>
    <dbReference type="NCBI Taxonomy" id="1227553"/>
    <lineage>
        <taxon>Bacteria</taxon>
        <taxon>Thermotogati</taxon>
        <taxon>Deinococcota</taxon>
        <taxon>Deinococci</taxon>
        <taxon>Thermales</taxon>
        <taxon>Thermaceae</taxon>
        <taxon>Meiothermus</taxon>
    </lineage>
</organism>
<evidence type="ECO:0000256" key="1">
    <source>
        <dbReference type="SAM" id="MobiDB-lite"/>
    </source>
</evidence>
<dbReference type="Proteomes" id="UP000321197">
    <property type="component" value="Unassembled WGS sequence"/>
</dbReference>
<comment type="caution">
    <text evidence="2">The sequence shown here is derived from an EMBL/GenBank/DDBJ whole genome shotgun (WGS) entry which is preliminary data.</text>
</comment>
<name>A0A511R890_9DEIN</name>
<accession>A0A511R890</accession>
<dbReference type="AlphaFoldDB" id="A0A511R890"/>
<evidence type="ECO:0000313" key="2">
    <source>
        <dbReference type="EMBL" id="GEM85122.1"/>
    </source>
</evidence>